<dbReference type="AlphaFoldDB" id="A0AAP5Q732"/>
<dbReference type="EMBL" id="JANSLM010000004">
    <property type="protein sequence ID" value="MDT8838313.1"/>
    <property type="molecule type" value="Genomic_DNA"/>
</dbReference>
<gene>
    <name evidence="1" type="ORF">ParKJ_12900</name>
</gene>
<evidence type="ECO:0000313" key="2">
    <source>
        <dbReference type="Proteomes" id="UP001246473"/>
    </source>
</evidence>
<reference evidence="1" key="1">
    <citation type="submission" date="2022-08" db="EMBL/GenBank/DDBJ databases">
        <authorList>
            <person name="Kim S.-J."/>
        </authorList>
    </citation>
    <scope>NUCLEOTIDE SEQUENCE</scope>
    <source>
        <strain evidence="1">KJ</strain>
    </source>
</reference>
<sequence>MSNNESVHYRPIAVAPLTRRGKSIAGNLILRRSLTVGLKELVRLDARPDTELDRFLPDARPDRCGPTAQFMTLRCPHCFVALREFGQEGTVDTIVKIVDNRHAIRAKIALRSR</sequence>
<accession>A0AAP5Q732</accession>
<name>A0AAP5Q732_9BURK</name>
<protein>
    <submittedName>
        <fullName evidence="1">Uncharacterized protein</fullName>
    </submittedName>
</protein>
<proteinExistence type="predicted"/>
<comment type="caution">
    <text evidence="1">The sequence shown here is derived from an EMBL/GenBank/DDBJ whole genome shotgun (WGS) entry which is preliminary data.</text>
</comment>
<evidence type="ECO:0000313" key="1">
    <source>
        <dbReference type="EMBL" id="MDT8838313.1"/>
    </source>
</evidence>
<organism evidence="1 2">
    <name type="scientific">Paraburkholderia fungorum</name>
    <dbReference type="NCBI Taxonomy" id="134537"/>
    <lineage>
        <taxon>Bacteria</taxon>
        <taxon>Pseudomonadati</taxon>
        <taxon>Pseudomonadota</taxon>
        <taxon>Betaproteobacteria</taxon>
        <taxon>Burkholderiales</taxon>
        <taxon>Burkholderiaceae</taxon>
        <taxon>Paraburkholderia</taxon>
    </lineage>
</organism>
<dbReference type="Proteomes" id="UP001246473">
    <property type="component" value="Unassembled WGS sequence"/>
</dbReference>